<proteinExistence type="predicted"/>
<evidence type="ECO:0000256" key="7">
    <source>
        <dbReference type="ARBA" id="ARBA00023180"/>
    </source>
</evidence>
<feature type="transmembrane region" description="Helical" evidence="9">
    <location>
        <begin position="12"/>
        <end position="32"/>
    </location>
</feature>
<accession>E0VU09</accession>
<keyword evidence="12" id="KW-1185">Reference proteome</keyword>
<evidence type="ECO:0000256" key="4">
    <source>
        <dbReference type="ARBA" id="ARBA00022729"/>
    </source>
</evidence>
<dbReference type="InterPro" id="IPR031424">
    <property type="entry name" value="QVR-like"/>
</dbReference>
<evidence type="ECO:0000313" key="10">
    <source>
        <dbReference type="EMBL" id="EEB16865.1"/>
    </source>
</evidence>
<name>E0VU09_PEDHC</name>
<dbReference type="KEGG" id="phu:Phum_PHUM441280"/>
<evidence type="ECO:0000256" key="2">
    <source>
        <dbReference type="ARBA" id="ARBA00022622"/>
    </source>
</evidence>
<dbReference type="Proteomes" id="UP000009046">
    <property type="component" value="Unassembled WGS sequence"/>
</dbReference>
<dbReference type="GO" id="GO:0098552">
    <property type="term" value="C:side of membrane"/>
    <property type="evidence" value="ECO:0007669"/>
    <property type="project" value="UniProtKB-KW"/>
</dbReference>
<evidence type="ECO:0000313" key="12">
    <source>
        <dbReference type="Proteomes" id="UP000009046"/>
    </source>
</evidence>
<dbReference type="InParanoid" id="E0VU09"/>
<dbReference type="VEuPathDB" id="VectorBase:PHUM441280"/>
<evidence type="ECO:0000256" key="8">
    <source>
        <dbReference type="ARBA" id="ARBA00023288"/>
    </source>
</evidence>
<dbReference type="GO" id="GO:0032222">
    <property type="term" value="P:regulation of synaptic transmission, cholinergic"/>
    <property type="evidence" value="ECO:0007669"/>
    <property type="project" value="InterPro"/>
</dbReference>
<keyword evidence="3 9" id="KW-0812">Transmembrane</keyword>
<evidence type="ECO:0000256" key="6">
    <source>
        <dbReference type="ARBA" id="ARBA00023136"/>
    </source>
</evidence>
<reference evidence="11" key="3">
    <citation type="submission" date="2020-05" db="UniProtKB">
        <authorList>
            <consortium name="EnsemblMetazoa"/>
        </authorList>
    </citation>
    <scope>IDENTIFICATION</scope>
    <source>
        <strain evidence="11">USDA</strain>
    </source>
</reference>
<gene>
    <name evidence="11" type="primary">8230896</name>
    <name evidence="10" type="ORF">Phum_PHUM441280</name>
</gene>
<reference evidence="10" key="2">
    <citation type="submission" date="2007-04" db="EMBL/GenBank/DDBJ databases">
        <title>The genome of the human body louse.</title>
        <authorList>
            <consortium name="The Human Body Louse Genome Consortium"/>
            <person name="Kirkness E."/>
            <person name="Walenz B."/>
            <person name="Hass B."/>
            <person name="Bruggner R."/>
            <person name="Strausberg R."/>
        </authorList>
    </citation>
    <scope>NUCLEOTIDE SEQUENCE</scope>
    <source>
        <strain evidence="10">USDA</strain>
    </source>
</reference>
<evidence type="ECO:0000256" key="3">
    <source>
        <dbReference type="ARBA" id="ARBA00022692"/>
    </source>
</evidence>
<keyword evidence="8" id="KW-0449">Lipoprotein</keyword>
<feature type="transmembrane region" description="Helical" evidence="9">
    <location>
        <begin position="141"/>
        <end position="160"/>
    </location>
</feature>
<keyword evidence="6 9" id="KW-0472">Membrane</keyword>
<dbReference type="EMBL" id="AAZO01005385">
    <property type="status" value="NOT_ANNOTATED_CDS"/>
    <property type="molecule type" value="Genomic_DNA"/>
</dbReference>
<sequence length="162" mass="18179">MNLIKIEPGNLIIIKVGVSQCVFFFCILVESVRCYQCSSAQDKDDDSCGAYSSFEKEKHIPVECNSHESHTPGSFCMKVVQQGPIGFIWDGRWRQVIRRCASVAETGVSGVCNWGIYENGVYWEECYCAEDGCNSSTNIKINFYLIIASIICILSTVISYNR</sequence>
<keyword evidence="4" id="KW-0732">Signal</keyword>
<dbReference type="CTD" id="8230896"/>
<dbReference type="STRING" id="121224.E0VU09"/>
<dbReference type="GO" id="GO:0030431">
    <property type="term" value="P:sleep"/>
    <property type="evidence" value="ECO:0007669"/>
    <property type="project" value="InterPro"/>
</dbReference>
<comment type="subcellular location">
    <subcellularLocation>
        <location evidence="1">Membrane</location>
        <topology evidence="1">Lipid-anchor</topology>
        <topology evidence="1">GPI-anchor</topology>
    </subcellularLocation>
</comment>
<evidence type="ECO:0000256" key="9">
    <source>
        <dbReference type="SAM" id="Phobius"/>
    </source>
</evidence>
<keyword evidence="5 9" id="KW-1133">Transmembrane helix</keyword>
<dbReference type="PANTHER" id="PTHR33562:SF27">
    <property type="entry name" value="PROTEIN QUIVER"/>
    <property type="match status" value="1"/>
</dbReference>
<dbReference type="EnsemblMetazoa" id="PHUM441280-RA">
    <property type="protein sequence ID" value="PHUM441280-PA"/>
    <property type="gene ID" value="PHUM441280"/>
</dbReference>
<dbReference type="AlphaFoldDB" id="E0VU09"/>
<dbReference type="eggNOG" id="ENOG502RZ7P">
    <property type="taxonomic scope" value="Eukaryota"/>
</dbReference>
<dbReference type="FunCoup" id="E0VU09">
    <property type="interactions" value="177"/>
</dbReference>
<dbReference type="EMBL" id="DS235777">
    <property type="protein sequence ID" value="EEB16865.1"/>
    <property type="molecule type" value="Genomic_DNA"/>
</dbReference>
<organism>
    <name type="scientific">Pediculus humanus subsp. corporis</name>
    <name type="common">Body louse</name>
    <dbReference type="NCBI Taxonomy" id="121224"/>
    <lineage>
        <taxon>Eukaryota</taxon>
        <taxon>Metazoa</taxon>
        <taxon>Ecdysozoa</taxon>
        <taxon>Arthropoda</taxon>
        <taxon>Hexapoda</taxon>
        <taxon>Insecta</taxon>
        <taxon>Pterygota</taxon>
        <taxon>Neoptera</taxon>
        <taxon>Paraneoptera</taxon>
        <taxon>Psocodea</taxon>
        <taxon>Troctomorpha</taxon>
        <taxon>Phthiraptera</taxon>
        <taxon>Anoplura</taxon>
        <taxon>Pediculidae</taxon>
        <taxon>Pediculus</taxon>
    </lineage>
</organism>
<evidence type="ECO:0000256" key="1">
    <source>
        <dbReference type="ARBA" id="ARBA00004589"/>
    </source>
</evidence>
<dbReference type="GeneID" id="8230896"/>
<dbReference type="Pfam" id="PF17064">
    <property type="entry name" value="QVR"/>
    <property type="match status" value="1"/>
</dbReference>
<keyword evidence="2" id="KW-0336">GPI-anchor</keyword>
<protein>
    <submittedName>
        <fullName evidence="10 11">Uncharacterized protein</fullName>
    </submittedName>
</protein>
<evidence type="ECO:0000256" key="5">
    <source>
        <dbReference type="ARBA" id="ARBA00022989"/>
    </source>
</evidence>
<keyword evidence="7" id="KW-0325">Glycoprotein</keyword>
<reference evidence="10" key="1">
    <citation type="submission" date="2007-04" db="EMBL/GenBank/DDBJ databases">
        <title>Annotation of Pediculus humanus corporis strain USDA.</title>
        <authorList>
            <person name="Kirkness E."/>
            <person name="Hannick L."/>
            <person name="Hass B."/>
            <person name="Bruggner R."/>
            <person name="Lawson D."/>
            <person name="Bidwell S."/>
            <person name="Joardar V."/>
            <person name="Caler E."/>
            <person name="Walenz B."/>
            <person name="Inman J."/>
            <person name="Schobel S."/>
            <person name="Galinsky K."/>
            <person name="Amedeo P."/>
            <person name="Strausberg R."/>
        </authorList>
    </citation>
    <scope>NUCLEOTIDE SEQUENCE</scope>
    <source>
        <strain evidence="10">USDA</strain>
    </source>
</reference>
<dbReference type="RefSeq" id="XP_002429603.1">
    <property type="nucleotide sequence ID" value="XM_002429558.1"/>
</dbReference>
<dbReference type="InterPro" id="IPR050975">
    <property type="entry name" value="Sleep_regulator"/>
</dbReference>
<evidence type="ECO:0000313" key="11">
    <source>
        <dbReference type="EnsemblMetazoa" id="PHUM441280-PA"/>
    </source>
</evidence>
<dbReference type="OMA" id="SCGAYKR"/>
<dbReference type="OrthoDB" id="10046582at2759"/>
<dbReference type="HOGENOM" id="CLU_126345_2_0_1"/>
<dbReference type="PANTHER" id="PTHR33562">
    <property type="entry name" value="ATILLA, ISOFORM B-RELATED-RELATED"/>
    <property type="match status" value="1"/>
</dbReference>